<sequence>MRIKKATLLLSCFARSFADVWNRRGRISQDFGDRRSQNTPTSRRCTLVPKNQQLEMLERVPAAMNVVEPKKASKPVQAVQSLSPAWRRNVFSKSKKENNVYVWAGYGLNGVSLNKWTRHPTEDWIYGTRSEENMDSMDVDSLAPCA</sequence>
<keyword evidence="1" id="KW-0732">Signal</keyword>
<dbReference type="WBParaSite" id="L893_g27466.t1">
    <property type="protein sequence ID" value="L893_g27466.t1"/>
    <property type="gene ID" value="L893_g27466"/>
</dbReference>
<name>A0A1I7ZKY4_9BILA</name>
<evidence type="ECO:0000256" key="1">
    <source>
        <dbReference type="SAM" id="SignalP"/>
    </source>
</evidence>
<accession>A0A1I7ZKY4</accession>
<protein>
    <submittedName>
        <fullName evidence="3">C-type lectin domain-containing protein</fullName>
    </submittedName>
</protein>
<evidence type="ECO:0000313" key="3">
    <source>
        <dbReference type="WBParaSite" id="L893_g27466.t1"/>
    </source>
</evidence>
<reference evidence="3" key="1">
    <citation type="submission" date="2016-11" db="UniProtKB">
        <authorList>
            <consortium name="WormBaseParasite"/>
        </authorList>
    </citation>
    <scope>IDENTIFICATION</scope>
</reference>
<feature type="chain" id="PRO_5009313604" evidence="1">
    <location>
        <begin position="19"/>
        <end position="146"/>
    </location>
</feature>
<dbReference type="Proteomes" id="UP000095287">
    <property type="component" value="Unplaced"/>
</dbReference>
<feature type="signal peptide" evidence="1">
    <location>
        <begin position="1"/>
        <end position="18"/>
    </location>
</feature>
<dbReference type="AlphaFoldDB" id="A0A1I7ZKY4"/>
<keyword evidence="2" id="KW-1185">Reference proteome</keyword>
<evidence type="ECO:0000313" key="2">
    <source>
        <dbReference type="Proteomes" id="UP000095287"/>
    </source>
</evidence>
<organism evidence="2 3">
    <name type="scientific">Steinernema glaseri</name>
    <dbReference type="NCBI Taxonomy" id="37863"/>
    <lineage>
        <taxon>Eukaryota</taxon>
        <taxon>Metazoa</taxon>
        <taxon>Ecdysozoa</taxon>
        <taxon>Nematoda</taxon>
        <taxon>Chromadorea</taxon>
        <taxon>Rhabditida</taxon>
        <taxon>Tylenchina</taxon>
        <taxon>Panagrolaimomorpha</taxon>
        <taxon>Strongyloidoidea</taxon>
        <taxon>Steinernematidae</taxon>
        <taxon>Steinernema</taxon>
    </lineage>
</organism>
<proteinExistence type="predicted"/>